<dbReference type="EMBL" id="UINC01001319">
    <property type="protein sequence ID" value="SUZ77513.1"/>
    <property type="molecule type" value="Genomic_DNA"/>
</dbReference>
<dbReference type="SUPFAM" id="SSF54001">
    <property type="entry name" value="Cysteine proteinases"/>
    <property type="match status" value="1"/>
</dbReference>
<gene>
    <name evidence="1" type="ORF">METZ01_LOCUS30367</name>
</gene>
<dbReference type="InterPro" id="IPR024453">
    <property type="entry name" value="Peptidase_C92"/>
</dbReference>
<accession>A0A381QIP5</accession>
<dbReference type="Gene3D" id="3.90.1720.10">
    <property type="entry name" value="endopeptidase domain like (from Nostoc punctiforme)"/>
    <property type="match status" value="1"/>
</dbReference>
<dbReference type="InterPro" id="IPR038765">
    <property type="entry name" value="Papain-like_cys_pep_sf"/>
</dbReference>
<feature type="non-terminal residue" evidence="1">
    <location>
        <position position="245"/>
    </location>
</feature>
<organism evidence="1">
    <name type="scientific">marine metagenome</name>
    <dbReference type="NCBI Taxonomy" id="408172"/>
    <lineage>
        <taxon>unclassified sequences</taxon>
        <taxon>metagenomes</taxon>
        <taxon>ecological metagenomes</taxon>
    </lineage>
</organism>
<feature type="non-terminal residue" evidence="1">
    <location>
        <position position="1"/>
    </location>
</feature>
<evidence type="ECO:0008006" key="2">
    <source>
        <dbReference type="Google" id="ProtNLM"/>
    </source>
</evidence>
<evidence type="ECO:0000313" key="1">
    <source>
        <dbReference type="EMBL" id="SUZ77513.1"/>
    </source>
</evidence>
<dbReference type="AlphaFoldDB" id="A0A381QIP5"/>
<proteinExistence type="predicted"/>
<name>A0A381QIP5_9ZZZZ</name>
<reference evidence="1" key="1">
    <citation type="submission" date="2018-05" db="EMBL/GenBank/DDBJ databases">
        <authorList>
            <person name="Lanie J.A."/>
            <person name="Ng W.-L."/>
            <person name="Kazmierczak K.M."/>
            <person name="Andrzejewski T.M."/>
            <person name="Davidsen T.M."/>
            <person name="Wayne K.J."/>
            <person name="Tettelin H."/>
            <person name="Glass J.I."/>
            <person name="Rusch D."/>
            <person name="Podicherti R."/>
            <person name="Tsui H.-C.T."/>
            <person name="Winkler M.E."/>
        </authorList>
    </citation>
    <scope>NUCLEOTIDE SEQUENCE</scope>
</reference>
<protein>
    <recommendedName>
        <fullName evidence="2">Lipo-like protein</fullName>
    </recommendedName>
</protein>
<sequence>MISKIKQAVGARLASFLTKPLSGYQRLDTVSVETISSTLKTGDVLLVEGNTRISIAVKYLTQSSWSHACLFVGKQGAHCSEPSLLEADLNEGVRLVPLSQYAEFNLRICRPVSLKEEDTRELVEFARYKLGHKYDLQNVVDLVRYLVQKPAVPHRYRRAMISLGSSEPTKAICSTLIAESFQSISYPILPRTEDGKGINGEVPQFYKRHFTHFTPRDFDLSPYFRVVKPTVEEGFDFREFKWSRG</sequence>
<dbReference type="Pfam" id="PF05708">
    <property type="entry name" value="Peptidase_C92"/>
    <property type="match status" value="1"/>
</dbReference>